<proteinExistence type="predicted"/>
<dbReference type="SUPFAM" id="SSF82549">
    <property type="entry name" value="DAK1/DegV-like"/>
    <property type="match status" value="1"/>
</dbReference>
<dbReference type="OrthoDB" id="9806345at2"/>
<dbReference type="PROSITE" id="PS51481">
    <property type="entry name" value="DHAK"/>
    <property type="match status" value="1"/>
</dbReference>
<dbReference type="GO" id="GO:0005829">
    <property type="term" value="C:cytosol"/>
    <property type="evidence" value="ECO:0007669"/>
    <property type="project" value="TreeGrafter"/>
</dbReference>
<dbReference type="RefSeq" id="WP_034245204.1">
    <property type="nucleotide sequence ID" value="NZ_BJYK01000004.1"/>
</dbReference>
<comment type="caution">
    <text evidence="2">The sequence shown here is derived from an EMBL/GenBank/DDBJ whole genome shotgun (WGS) entry which is preliminary data.</text>
</comment>
<dbReference type="EMBL" id="BJYK01000004">
    <property type="protein sequence ID" value="GEN79810.1"/>
    <property type="molecule type" value="Genomic_DNA"/>
</dbReference>
<dbReference type="PANTHER" id="PTHR28629:SF4">
    <property type="entry name" value="TRIOKINASE_FMN CYCLASE"/>
    <property type="match status" value="1"/>
</dbReference>
<feature type="domain" description="DhaK" evidence="1">
    <location>
        <begin position="7"/>
        <end position="330"/>
    </location>
</feature>
<keyword evidence="2" id="KW-0808">Transferase</keyword>
<dbReference type="GO" id="GO:0019563">
    <property type="term" value="P:glycerol catabolic process"/>
    <property type="evidence" value="ECO:0007669"/>
    <property type="project" value="TreeGrafter"/>
</dbReference>
<dbReference type="InterPro" id="IPR050861">
    <property type="entry name" value="Dihydroxyacetone_Kinase"/>
</dbReference>
<dbReference type="Proteomes" id="UP000321484">
    <property type="component" value="Unassembled WGS sequence"/>
</dbReference>
<dbReference type="PANTHER" id="PTHR28629">
    <property type="entry name" value="TRIOKINASE/FMN CYCLASE"/>
    <property type="match status" value="1"/>
</dbReference>
<accession>A0A511YX80</accession>
<dbReference type="Pfam" id="PF02733">
    <property type="entry name" value="Dak1"/>
    <property type="match status" value="1"/>
</dbReference>
<evidence type="ECO:0000259" key="1">
    <source>
        <dbReference type="PROSITE" id="PS51481"/>
    </source>
</evidence>
<gene>
    <name evidence="2" type="ORF">AFE02nite_15440</name>
</gene>
<dbReference type="Gene3D" id="3.40.50.10440">
    <property type="entry name" value="Dihydroxyacetone kinase, domain 1"/>
    <property type="match status" value="1"/>
</dbReference>
<organism evidence="2 3">
    <name type="scientific">Actinotalea fermentans</name>
    <dbReference type="NCBI Taxonomy" id="43671"/>
    <lineage>
        <taxon>Bacteria</taxon>
        <taxon>Bacillati</taxon>
        <taxon>Actinomycetota</taxon>
        <taxon>Actinomycetes</taxon>
        <taxon>Micrococcales</taxon>
        <taxon>Cellulomonadaceae</taxon>
        <taxon>Actinotalea</taxon>
    </lineage>
</organism>
<dbReference type="InterPro" id="IPR004006">
    <property type="entry name" value="DhaK_dom"/>
</dbReference>
<dbReference type="Gene3D" id="3.30.1180.20">
    <property type="entry name" value="Dihydroxyacetone kinase, domain 2"/>
    <property type="match status" value="1"/>
</dbReference>
<dbReference type="AlphaFoldDB" id="A0A511YX80"/>
<keyword evidence="3" id="KW-1185">Reference proteome</keyword>
<dbReference type="FunFam" id="3.40.50.10440:FF:000001">
    <property type="entry name" value="Dihydroxyacetone kinase, DhaK subunit"/>
    <property type="match status" value="1"/>
</dbReference>
<reference evidence="2 3" key="1">
    <citation type="submission" date="2019-07" db="EMBL/GenBank/DDBJ databases">
        <title>Whole genome shotgun sequence of Actinotalea fermentans NBRC 105374.</title>
        <authorList>
            <person name="Hosoyama A."/>
            <person name="Uohara A."/>
            <person name="Ohji S."/>
            <person name="Ichikawa N."/>
        </authorList>
    </citation>
    <scope>NUCLEOTIDE SEQUENCE [LARGE SCALE GENOMIC DNA]</scope>
    <source>
        <strain evidence="2 3">NBRC 105374</strain>
    </source>
</reference>
<protein>
    <submittedName>
        <fullName evidence="2">Dihydroxyacetone kinase subunit DhaK</fullName>
    </submittedName>
</protein>
<keyword evidence="2" id="KW-0418">Kinase</keyword>
<sequence>MKKIINAPEDFVDEFVEGILLAHPDLVRTPGDDLRVMVRADAPLAGKVGIVTGGGSGHLPLFKGYVGAGLCSGVAIGNVFSSPSSDQILQATKAVDGGAGVLYLYGNYGGDVFNFDLACDLAELEGIPTATVLGRDDVASQPRERKHDRRGVAGILFAYKAAGAAAERGDSLEQVVAVTEDVVEHTATIGIGLAPTIMPTTGKPSFELPDGEMEIGIGIHGEPGSRRGPLETADEIADHLTSALVDDLGLGEGSRVAVLVNGLGATPLEELYVLYRRTHRFLADRGIEIVKKYVGEYATSLEMAGASISLLELDDARLELLEAPARSPFFREG</sequence>
<evidence type="ECO:0000313" key="3">
    <source>
        <dbReference type="Proteomes" id="UP000321484"/>
    </source>
</evidence>
<evidence type="ECO:0000313" key="2">
    <source>
        <dbReference type="EMBL" id="GEN79810.1"/>
    </source>
</evidence>
<name>A0A511YX80_9CELL</name>
<dbReference type="GO" id="GO:0004371">
    <property type="term" value="F:glycerone kinase activity"/>
    <property type="evidence" value="ECO:0007669"/>
    <property type="project" value="InterPro"/>
</dbReference>